<organism evidence="1 2">
    <name type="scientific">Methanoregula formicica (strain DSM 22288 / NBRC 105244 / SMSP)</name>
    <dbReference type="NCBI Taxonomy" id="593750"/>
    <lineage>
        <taxon>Archaea</taxon>
        <taxon>Methanobacteriati</taxon>
        <taxon>Methanobacteriota</taxon>
        <taxon>Stenosarchaea group</taxon>
        <taxon>Methanomicrobia</taxon>
        <taxon>Methanomicrobiales</taxon>
        <taxon>Methanoregulaceae</taxon>
        <taxon>Methanoregula</taxon>
    </lineage>
</organism>
<dbReference type="HOGENOM" id="CLU_2433851_0_0_2"/>
<gene>
    <name evidence="1" type="ordered locus">Metfor_1370</name>
</gene>
<reference evidence="1 2" key="2">
    <citation type="journal article" date="2014" name="Genome Announc.">
        <title>Complete Genome Sequence of Methanoregula formicica SMSPT, a Mesophilic Hydrogenotrophic Methanogen Isolated from a Methanogenic Upflow Anaerobic Sludge Blanket Reactor.</title>
        <authorList>
            <person name="Yamamoto K."/>
            <person name="Tamaki H."/>
            <person name="Cadillo-Quiroz H."/>
            <person name="Imachi H."/>
            <person name="Kyrpides N."/>
            <person name="Woyke T."/>
            <person name="Goodwin L."/>
            <person name="Zinder S.H."/>
            <person name="Kamagata Y."/>
            <person name="Liu W.T."/>
        </authorList>
    </citation>
    <scope>NUCLEOTIDE SEQUENCE [LARGE SCALE GENOMIC DNA]</scope>
    <source>
        <strain evidence="2">DSM 22288 / NBRC 105244 / SMSP</strain>
    </source>
</reference>
<reference evidence="2" key="1">
    <citation type="submission" date="2011-12" db="EMBL/GenBank/DDBJ databases">
        <title>Complete sequence of Methanoregula formicicum SMSP.</title>
        <authorList>
            <person name="Lucas S."/>
            <person name="Han J."/>
            <person name="Lapidus A."/>
            <person name="Cheng J.-F."/>
            <person name="Goodwin L."/>
            <person name="Pitluck S."/>
            <person name="Peters L."/>
            <person name="Ovchinnikova G."/>
            <person name="Teshima H."/>
            <person name="Detter J.C."/>
            <person name="Han C."/>
            <person name="Tapia R."/>
            <person name="Land M."/>
            <person name="Hauser L."/>
            <person name="Kyrpides N."/>
            <person name="Ivanova N."/>
            <person name="Pagani I."/>
            <person name="Imachi H."/>
            <person name="Tamaki H."/>
            <person name="Sekiguchi Y."/>
            <person name="Kamagata Y."/>
            <person name="Cadillo-Quiroz H."/>
            <person name="Zinder S."/>
            <person name="Liu W.-T."/>
            <person name="Woyke T."/>
        </authorList>
    </citation>
    <scope>NUCLEOTIDE SEQUENCE [LARGE SCALE GENOMIC DNA]</scope>
    <source>
        <strain evidence="2">DSM 22288 / NBRC 105244 / SMSP</strain>
    </source>
</reference>
<accession>L0HH56</accession>
<dbReference type="Proteomes" id="UP000010824">
    <property type="component" value="Chromosome"/>
</dbReference>
<name>L0HH56_METFS</name>
<dbReference type="STRING" id="593750.Metfor_1370"/>
<dbReference type="InParanoid" id="L0HH56"/>
<evidence type="ECO:0000313" key="2">
    <source>
        <dbReference type="Proteomes" id="UP000010824"/>
    </source>
</evidence>
<dbReference type="AlphaFoldDB" id="L0HH56"/>
<evidence type="ECO:0000313" key="1">
    <source>
        <dbReference type="EMBL" id="AGB02409.1"/>
    </source>
</evidence>
<keyword evidence="2" id="KW-1185">Reference proteome</keyword>
<dbReference type="EMBL" id="CP003167">
    <property type="protein sequence ID" value="AGB02409.1"/>
    <property type="molecule type" value="Genomic_DNA"/>
</dbReference>
<sequence>MEVHNPGESLRDLITEQDAIDRAIAGMVAGNMINEGSEWVFIGFGCHTQNPVASPARMFRPTDTWAGRGASGWLFLIREMCAERIFWFTT</sequence>
<proteinExistence type="predicted"/>
<dbReference type="KEGG" id="mfo:Metfor_1370"/>
<protein>
    <submittedName>
        <fullName evidence="1">Uncharacterized protein</fullName>
    </submittedName>
</protein>